<dbReference type="SUPFAM" id="SSF51004">
    <property type="entry name" value="C-terminal (heme d1) domain of cytochrome cd1-nitrite reductase"/>
    <property type="match status" value="1"/>
</dbReference>
<reference evidence="2 3" key="1">
    <citation type="submission" date="2021-02" db="EMBL/GenBank/DDBJ databases">
        <title>Characterization of Marinitoga sp. nov. str. BP5-C20A.</title>
        <authorList>
            <person name="Erauso G."/>
            <person name="Postec A."/>
        </authorList>
    </citation>
    <scope>NUCLEOTIDE SEQUENCE [LARGE SCALE GENOMIC DNA]</scope>
    <source>
        <strain evidence="2 3">BP5-C20A</strain>
    </source>
</reference>
<feature type="transmembrane region" description="Helical" evidence="1">
    <location>
        <begin position="5"/>
        <end position="27"/>
    </location>
</feature>
<dbReference type="RefSeq" id="WP_280998144.1">
    <property type="nucleotide sequence ID" value="NZ_CP069362.1"/>
</dbReference>
<organism evidence="2 3">
    <name type="scientific">Marinitoga aeolica</name>
    <dbReference type="NCBI Taxonomy" id="2809031"/>
    <lineage>
        <taxon>Bacteria</taxon>
        <taxon>Thermotogati</taxon>
        <taxon>Thermotogota</taxon>
        <taxon>Thermotogae</taxon>
        <taxon>Petrotogales</taxon>
        <taxon>Petrotogaceae</taxon>
        <taxon>Marinitoga</taxon>
    </lineage>
</organism>
<dbReference type="EMBL" id="CP069362">
    <property type="protein sequence ID" value="WGS64476.1"/>
    <property type="molecule type" value="Genomic_DNA"/>
</dbReference>
<dbReference type="Gene3D" id="2.60.40.10">
    <property type="entry name" value="Immunoglobulins"/>
    <property type="match status" value="3"/>
</dbReference>
<protein>
    <recommendedName>
        <fullName evidence="4">Fibronectin type-III domain-containing protein</fullName>
    </recommendedName>
</protein>
<dbReference type="InterPro" id="IPR011048">
    <property type="entry name" value="Haem_d1_sf"/>
</dbReference>
<keyword evidence="3" id="KW-1185">Reference proteome</keyword>
<keyword evidence="1" id="KW-0812">Transmembrane</keyword>
<dbReference type="InterPro" id="IPR036116">
    <property type="entry name" value="FN3_sf"/>
</dbReference>
<evidence type="ECO:0000313" key="3">
    <source>
        <dbReference type="Proteomes" id="UP001232493"/>
    </source>
</evidence>
<keyword evidence="1" id="KW-0472">Membrane</keyword>
<dbReference type="InterPro" id="IPR013783">
    <property type="entry name" value="Ig-like_fold"/>
</dbReference>
<dbReference type="Proteomes" id="UP001232493">
    <property type="component" value="Chromosome"/>
</dbReference>
<dbReference type="Pfam" id="PF08309">
    <property type="entry name" value="LVIVD"/>
    <property type="match status" value="5"/>
</dbReference>
<evidence type="ECO:0000256" key="1">
    <source>
        <dbReference type="SAM" id="Phobius"/>
    </source>
</evidence>
<sequence>MKLKFIILAISAFIVVMTGVVIFPIIYKNEPPSIPDLYTPKNGAVDIPVNTVFTWGATDPDGDKLTYDLYLSTDRYNLTPIASNITETSFTKVLKYNKTYYWKVVAKDKKHKTDSDIWLFSTENAIPLKPHSPKPSDGEINVPLITTLNWQCEDLDGDKIFYDVYLGRSIDTMKPIVTGTEATSIEVNLKEDARYYWKVVAKDGHGGIRYGEIWAFQTKSVKELGKPFNPIPTNGATNLETKITLEWKYEGKEALFDVYLGLDPKDMTLIAQNLGYQFYDISVDYGKDYYWKVVAKSGNEVKESSIWNFSTKKLLIKEEISEPSTELTVESSVISIESTITKEITPTIYMEKTKKMNKKYVYTTGSGIGMYIIDVTDPKKPKIVNHVYTEGWAVGLYVRDKHAYIADWINGVVVADVSDVKKPKKVAKLKTFGKVYSIFVKNDIAYILEGNSGMEVVKIGKDYSLNTMSYLELKGSSGRIFVEDNYAYVPMGYDGFVIVDVSDPKIPKLLSYYDAEGFAYNVFVKDDIAYIADGGKGLKVVNVKDKKHPKLISKLNINSKWGRVYLDNNIVFYSKGENGFSLIDVSDKSNPILLSTVDTKGFCYGGYIRDNYLYVADGENGLLIYDISDPQNPVLLSNLKNLYLQNIILEVK</sequence>
<name>A0ABY8PPA4_9BACT</name>
<evidence type="ECO:0000313" key="2">
    <source>
        <dbReference type="EMBL" id="WGS64476.1"/>
    </source>
</evidence>
<dbReference type="SUPFAM" id="SSF49265">
    <property type="entry name" value="Fibronectin type III"/>
    <property type="match status" value="1"/>
</dbReference>
<keyword evidence="1" id="KW-1133">Transmembrane helix</keyword>
<proteinExistence type="predicted"/>
<dbReference type="InterPro" id="IPR013211">
    <property type="entry name" value="LVIVD"/>
</dbReference>
<evidence type="ECO:0008006" key="4">
    <source>
        <dbReference type="Google" id="ProtNLM"/>
    </source>
</evidence>
<gene>
    <name evidence="2" type="ORF">JRV97_08850</name>
</gene>
<accession>A0ABY8PPA4</accession>